<dbReference type="SUPFAM" id="SSF56112">
    <property type="entry name" value="Protein kinase-like (PK-like)"/>
    <property type="match status" value="1"/>
</dbReference>
<keyword evidence="11" id="KW-0325">Glycoprotein</keyword>
<evidence type="ECO:0000256" key="5">
    <source>
        <dbReference type="ARBA" id="ARBA00022729"/>
    </source>
</evidence>
<name>A0A2G9H0M1_9LAMI</name>
<dbReference type="FunFam" id="1.10.510.10:FF:000590">
    <property type="entry name" value="PR5-like receptor kinase"/>
    <property type="match status" value="1"/>
</dbReference>
<evidence type="ECO:0000256" key="1">
    <source>
        <dbReference type="ARBA" id="ARBA00004479"/>
    </source>
</evidence>
<dbReference type="Proteomes" id="UP000231279">
    <property type="component" value="Unassembled WGS sequence"/>
</dbReference>
<accession>A0A2G9H0M1</accession>
<dbReference type="SMART" id="SM00220">
    <property type="entry name" value="S_TKc"/>
    <property type="match status" value="1"/>
</dbReference>
<dbReference type="InterPro" id="IPR011009">
    <property type="entry name" value="Kinase-like_dom_sf"/>
</dbReference>
<dbReference type="PROSITE" id="PS00107">
    <property type="entry name" value="PROTEIN_KINASE_ATP"/>
    <property type="match status" value="1"/>
</dbReference>
<dbReference type="PROSITE" id="PS50011">
    <property type="entry name" value="PROTEIN_KINASE_DOM"/>
    <property type="match status" value="1"/>
</dbReference>
<dbReference type="PIRSF" id="PIRSF000654">
    <property type="entry name" value="Integrin-linked_kinase"/>
    <property type="match status" value="1"/>
</dbReference>
<dbReference type="EMBL" id="NKXS01003038">
    <property type="protein sequence ID" value="PIN11078.1"/>
    <property type="molecule type" value="Genomic_DNA"/>
</dbReference>
<dbReference type="PANTHER" id="PTHR47973">
    <property type="entry name" value="CYSTEINE-RICH RECEPTOR-LIKE PROTEIN KINASE 3"/>
    <property type="match status" value="1"/>
</dbReference>
<keyword evidence="2 13" id="KW-0723">Serine/threonine-protein kinase</keyword>
<keyword evidence="8 12" id="KW-0067">ATP-binding</keyword>
<keyword evidence="3 15" id="KW-0808">Transferase</keyword>
<evidence type="ECO:0000256" key="12">
    <source>
        <dbReference type="PROSITE-ProRule" id="PRU10141"/>
    </source>
</evidence>
<evidence type="ECO:0000256" key="8">
    <source>
        <dbReference type="ARBA" id="ARBA00022840"/>
    </source>
</evidence>
<reference evidence="16" key="1">
    <citation type="journal article" date="2018" name="Gigascience">
        <title>Genome assembly of the Pink Ipe (Handroanthus impetiginosus, Bignoniaceae), a highly valued, ecologically keystone Neotropical timber forest tree.</title>
        <authorList>
            <person name="Silva-Junior O.B."/>
            <person name="Grattapaglia D."/>
            <person name="Novaes E."/>
            <person name="Collevatti R.G."/>
        </authorList>
    </citation>
    <scope>NUCLEOTIDE SEQUENCE [LARGE SCALE GENOMIC DNA]</scope>
    <source>
        <strain evidence="16">cv. UFG-1</strain>
    </source>
</reference>
<protein>
    <submittedName>
        <fullName evidence="15">Serine/threonine protein kinase</fullName>
        <ecNumber evidence="15">2.7.11.1</ecNumber>
    </submittedName>
</protein>
<evidence type="ECO:0000256" key="7">
    <source>
        <dbReference type="ARBA" id="ARBA00022777"/>
    </source>
</evidence>
<dbReference type="Pfam" id="PF00069">
    <property type="entry name" value="Pkinase"/>
    <property type="match status" value="1"/>
</dbReference>
<keyword evidence="7 15" id="KW-0418">Kinase</keyword>
<keyword evidence="16" id="KW-1185">Reference proteome</keyword>
<evidence type="ECO:0000256" key="10">
    <source>
        <dbReference type="ARBA" id="ARBA00023136"/>
    </source>
</evidence>
<dbReference type="GO" id="GO:0004674">
    <property type="term" value="F:protein serine/threonine kinase activity"/>
    <property type="evidence" value="ECO:0007669"/>
    <property type="project" value="UniProtKB-KW"/>
</dbReference>
<comment type="similarity">
    <text evidence="13">Belongs to the protein kinase superfamily.</text>
</comment>
<evidence type="ECO:0000256" key="11">
    <source>
        <dbReference type="ARBA" id="ARBA00023180"/>
    </source>
</evidence>
<dbReference type="STRING" id="429701.A0A2G9H0M1"/>
<feature type="binding site" evidence="12">
    <location>
        <position position="24"/>
    </location>
    <ligand>
        <name>ATP</name>
        <dbReference type="ChEBI" id="CHEBI:30616"/>
    </ligand>
</feature>
<dbReference type="InterPro" id="IPR008271">
    <property type="entry name" value="Ser/Thr_kinase_AS"/>
</dbReference>
<feature type="domain" description="Protein kinase" evidence="14">
    <location>
        <begin position="1"/>
        <end position="279"/>
    </location>
</feature>
<evidence type="ECO:0000259" key="14">
    <source>
        <dbReference type="PROSITE" id="PS50011"/>
    </source>
</evidence>
<dbReference type="InterPro" id="IPR017441">
    <property type="entry name" value="Protein_kinase_ATP_BS"/>
</dbReference>
<dbReference type="GO" id="GO:0016020">
    <property type="term" value="C:membrane"/>
    <property type="evidence" value="ECO:0007669"/>
    <property type="project" value="UniProtKB-SubCell"/>
</dbReference>
<dbReference type="Gene3D" id="1.10.510.10">
    <property type="entry name" value="Transferase(Phosphotransferase) domain 1"/>
    <property type="match status" value="1"/>
</dbReference>
<keyword evidence="5" id="KW-0732">Signal</keyword>
<evidence type="ECO:0000256" key="13">
    <source>
        <dbReference type="RuleBase" id="RU000304"/>
    </source>
</evidence>
<keyword evidence="4" id="KW-0812">Transmembrane</keyword>
<evidence type="ECO:0000313" key="15">
    <source>
        <dbReference type="EMBL" id="PIN11078.1"/>
    </source>
</evidence>
<comment type="caution">
    <text evidence="15">The sequence shown here is derived from an EMBL/GenBank/DDBJ whole genome shotgun (WGS) entry which is preliminary data.</text>
</comment>
<dbReference type="OrthoDB" id="911301at2759"/>
<evidence type="ECO:0000256" key="9">
    <source>
        <dbReference type="ARBA" id="ARBA00022989"/>
    </source>
</evidence>
<organism evidence="15 16">
    <name type="scientific">Handroanthus impetiginosus</name>
    <dbReference type="NCBI Taxonomy" id="429701"/>
    <lineage>
        <taxon>Eukaryota</taxon>
        <taxon>Viridiplantae</taxon>
        <taxon>Streptophyta</taxon>
        <taxon>Embryophyta</taxon>
        <taxon>Tracheophyta</taxon>
        <taxon>Spermatophyta</taxon>
        <taxon>Magnoliopsida</taxon>
        <taxon>eudicotyledons</taxon>
        <taxon>Gunneridae</taxon>
        <taxon>Pentapetalae</taxon>
        <taxon>asterids</taxon>
        <taxon>lamiids</taxon>
        <taxon>Lamiales</taxon>
        <taxon>Bignoniaceae</taxon>
        <taxon>Crescentiina</taxon>
        <taxon>Tabebuia alliance</taxon>
        <taxon>Handroanthus</taxon>
    </lineage>
</organism>
<gene>
    <name evidence="15" type="ORF">CDL12_16322</name>
</gene>
<dbReference type="AlphaFoldDB" id="A0A2G9H0M1"/>
<dbReference type="InterPro" id="IPR000719">
    <property type="entry name" value="Prot_kinase_dom"/>
</dbReference>
<evidence type="ECO:0000256" key="4">
    <source>
        <dbReference type="ARBA" id="ARBA00022692"/>
    </source>
</evidence>
<dbReference type="EC" id="2.7.11.1" evidence="15"/>
<keyword evidence="10" id="KW-0472">Membrane</keyword>
<evidence type="ECO:0000256" key="6">
    <source>
        <dbReference type="ARBA" id="ARBA00022741"/>
    </source>
</evidence>
<dbReference type="GO" id="GO:0005524">
    <property type="term" value="F:ATP binding"/>
    <property type="evidence" value="ECO:0007669"/>
    <property type="project" value="UniProtKB-UniRule"/>
</dbReference>
<dbReference type="PROSITE" id="PS00108">
    <property type="entry name" value="PROTEIN_KINASE_ST"/>
    <property type="match status" value="1"/>
</dbReference>
<keyword evidence="6 12" id="KW-0547">Nucleotide-binding</keyword>
<comment type="subcellular location">
    <subcellularLocation>
        <location evidence="1">Membrane</location>
        <topology evidence="1">Single-pass type I membrane protein</topology>
    </subcellularLocation>
</comment>
<keyword evidence="9" id="KW-1133">Transmembrane helix</keyword>
<evidence type="ECO:0000256" key="3">
    <source>
        <dbReference type="ARBA" id="ARBA00022679"/>
    </source>
</evidence>
<proteinExistence type="inferred from homology"/>
<dbReference type="InterPro" id="IPR052059">
    <property type="entry name" value="CR_Ser/Thr_kinase"/>
</dbReference>
<evidence type="ECO:0000256" key="2">
    <source>
        <dbReference type="ARBA" id="ARBA00022527"/>
    </source>
</evidence>
<dbReference type="Gene3D" id="3.30.200.20">
    <property type="entry name" value="Phosphorylase Kinase, domain 1"/>
    <property type="match status" value="1"/>
</dbReference>
<evidence type="ECO:0000313" key="16">
    <source>
        <dbReference type="Proteomes" id="UP000231279"/>
    </source>
</evidence>
<sequence length="279" mass="31650">MIGRGGFGSVYKAVLSTGQMVAVKRFSSLSLHFNQFKSEIVLLSNLHHRNIVKLLGYCIHKEEGMLLYEFMENKSLDTYIFGERHQLQWSARFKIILGVTRGLIYLHQDLGFRIIHGDLKPSNILLDNEMNPKISGFGIAKSFEDDKSELETIVAGTLGYISPECFIQGKLSDKSDVYSFGVVVLEILSGKRYRFADVNLIEYAWNLQNEGKALNLVEESIREAFSEHEALRCIQVGLLCTQHEPNHRPALPLVIKMLLGEDSSLREKIEEAAQYKVQP</sequence>